<protein>
    <recommendedName>
        <fullName evidence="3">Nicastrin</fullName>
    </recommendedName>
</protein>
<evidence type="ECO:0000256" key="4">
    <source>
        <dbReference type="ARBA" id="ARBA00022692"/>
    </source>
</evidence>
<dbReference type="Pfam" id="PF18266">
    <property type="entry name" value="Ncstrn_small"/>
    <property type="match status" value="1"/>
</dbReference>
<feature type="domain" description="Nicastrin small lobe" evidence="12">
    <location>
        <begin position="38"/>
        <end position="202"/>
    </location>
</feature>
<evidence type="ECO:0000313" key="13">
    <source>
        <dbReference type="Proteomes" id="UP000192223"/>
    </source>
</evidence>
<dbReference type="GO" id="GO:0007220">
    <property type="term" value="P:Notch receptor processing"/>
    <property type="evidence" value="ECO:0007669"/>
    <property type="project" value="TreeGrafter"/>
</dbReference>
<feature type="signal peptide" evidence="11">
    <location>
        <begin position="1"/>
        <end position="22"/>
    </location>
</feature>
<reference evidence="14" key="1">
    <citation type="submission" date="2025-08" db="UniProtKB">
        <authorList>
            <consortium name="RefSeq"/>
        </authorList>
    </citation>
    <scope>IDENTIFICATION</scope>
    <source>
        <tissue evidence="14">Entire body</tissue>
    </source>
</reference>
<feature type="transmembrane region" description="Helical" evidence="10">
    <location>
        <begin position="641"/>
        <end position="660"/>
    </location>
</feature>
<feature type="chain" id="PRO_5028818363" description="Nicastrin" evidence="11">
    <location>
        <begin position="23"/>
        <end position="680"/>
    </location>
</feature>
<evidence type="ECO:0000256" key="3">
    <source>
        <dbReference type="ARBA" id="ARBA00015303"/>
    </source>
</evidence>
<dbReference type="GO" id="GO:0007219">
    <property type="term" value="P:Notch signaling pathway"/>
    <property type="evidence" value="ECO:0007669"/>
    <property type="project" value="UniProtKB-KW"/>
</dbReference>
<evidence type="ECO:0000256" key="7">
    <source>
        <dbReference type="ARBA" id="ARBA00022989"/>
    </source>
</evidence>
<gene>
    <name evidence="14" type="primary">LOC108735811</name>
</gene>
<evidence type="ECO:0000256" key="6">
    <source>
        <dbReference type="ARBA" id="ARBA00022976"/>
    </source>
</evidence>
<keyword evidence="9" id="KW-0325">Glycoprotein</keyword>
<comment type="subcellular location">
    <subcellularLocation>
        <location evidence="1">Membrane</location>
        <topology evidence="1">Single-pass type I membrane protein</topology>
    </subcellularLocation>
</comment>
<dbReference type="RefSeq" id="XP_025830982.1">
    <property type="nucleotide sequence ID" value="XM_025975197.1"/>
</dbReference>
<dbReference type="PANTHER" id="PTHR21092">
    <property type="entry name" value="NICASTRIN"/>
    <property type="match status" value="1"/>
</dbReference>
<organism evidence="13 14">
    <name type="scientific">Agrilus planipennis</name>
    <name type="common">Emerald ash borer</name>
    <name type="synonym">Agrilus marcopoli</name>
    <dbReference type="NCBI Taxonomy" id="224129"/>
    <lineage>
        <taxon>Eukaryota</taxon>
        <taxon>Metazoa</taxon>
        <taxon>Ecdysozoa</taxon>
        <taxon>Arthropoda</taxon>
        <taxon>Hexapoda</taxon>
        <taxon>Insecta</taxon>
        <taxon>Pterygota</taxon>
        <taxon>Neoptera</taxon>
        <taxon>Endopterygota</taxon>
        <taxon>Coleoptera</taxon>
        <taxon>Polyphaga</taxon>
        <taxon>Elateriformia</taxon>
        <taxon>Buprestoidea</taxon>
        <taxon>Buprestidae</taxon>
        <taxon>Agrilinae</taxon>
        <taxon>Agrilus</taxon>
    </lineage>
</organism>
<keyword evidence="4 10" id="KW-0812">Transmembrane</keyword>
<proteinExistence type="inferred from homology"/>
<evidence type="ECO:0000256" key="9">
    <source>
        <dbReference type="ARBA" id="ARBA00023180"/>
    </source>
</evidence>
<name>A0A7F5R4V7_AGRPL</name>
<dbReference type="GeneID" id="108735811"/>
<dbReference type="AlphaFoldDB" id="A0A7F5R4V7"/>
<dbReference type="FunCoup" id="A0A7F5R4V7">
    <property type="interactions" value="1976"/>
</dbReference>
<keyword evidence="13" id="KW-1185">Reference proteome</keyword>
<evidence type="ECO:0000259" key="12">
    <source>
        <dbReference type="Pfam" id="PF18266"/>
    </source>
</evidence>
<evidence type="ECO:0000313" key="14">
    <source>
        <dbReference type="RefSeq" id="XP_025830982.1"/>
    </source>
</evidence>
<dbReference type="SUPFAM" id="SSF53187">
    <property type="entry name" value="Zn-dependent exopeptidases"/>
    <property type="match status" value="1"/>
</dbReference>
<dbReference type="InterPro" id="IPR008710">
    <property type="entry name" value="Nicastrin"/>
</dbReference>
<dbReference type="GO" id="GO:0016485">
    <property type="term" value="P:protein processing"/>
    <property type="evidence" value="ECO:0007669"/>
    <property type="project" value="InterPro"/>
</dbReference>
<accession>A0A7F5R4V7</accession>
<comment type="similarity">
    <text evidence="2">Belongs to the nicastrin family.</text>
</comment>
<dbReference type="KEGG" id="apln:108735811"/>
<dbReference type="PANTHER" id="PTHR21092:SF0">
    <property type="entry name" value="NICASTRIN"/>
    <property type="match status" value="1"/>
</dbReference>
<dbReference type="GO" id="GO:0005886">
    <property type="term" value="C:plasma membrane"/>
    <property type="evidence" value="ECO:0007669"/>
    <property type="project" value="TreeGrafter"/>
</dbReference>
<dbReference type="Proteomes" id="UP000192223">
    <property type="component" value="Unplaced"/>
</dbReference>
<keyword evidence="8 10" id="KW-0472">Membrane</keyword>
<keyword evidence="5 11" id="KW-0732">Signal</keyword>
<dbReference type="Pfam" id="PF05450">
    <property type="entry name" value="Nicastrin"/>
    <property type="match status" value="1"/>
</dbReference>
<sequence>MFKYNVVQVLLFLMLIFTGIDCQRAKDKMYENIKTSAACFRKMNATHQTGCTSAPSGSTGVVHVIESQKDLNFLLENGTAPPYIPIMPVSLFRHEIMHVLKNSNKISGLIVFKQNFSSLTHYTHDLKCPNELSNIEGTCKHQWNEYGTGLLFEDYPFPIFYLDNDSYVQKIVDCFKKFNDFDYSSQYERSLCSLELTSFMFATTDTPTCMRRSNSKNNLNPVKFCDPMGDKNVFASLFPLENTTDSTDKKYIVVASRMDTTSFFNDVYPGAINPVTSLVTLLSTANLLKKMLPENNNFDKNVLFVVFSGETYDYIGSQRMVYDMQQGVFPVPFDASVQNPVPQIRLEDIGLYVELNQLSKAKEIVAHTLIEDRELANFVTMLRNYNPNVNLKFSKGLLPPCSLHSFLKEKPDFRGLVLTDHQIGYSNHFYNSIYDTVENIDYYYYNVTPENTSNIPKDSIQAYVANISTMISKALYESVTGNKYNNSNLYADIVLVDELFSCYLTNPNCKVHKAIQKNEFAEEPLSLYVGVPVAPNLIRSLIGLTLGWLTGNVYELKDNKTCTNDPKTPAFQYFHMSKSLQDLNNTVCYQTTMNFSEAVSPAFIIPDYDWRSGKYSSWTESTWRDFNVRMYLQPSPAHEKFTIALGSITFILSLILIYFVKSRSNILFPAPPPECAPTNC</sequence>
<dbReference type="InParanoid" id="A0A7F5R4V7"/>
<evidence type="ECO:0000256" key="11">
    <source>
        <dbReference type="SAM" id="SignalP"/>
    </source>
</evidence>
<evidence type="ECO:0000256" key="2">
    <source>
        <dbReference type="ARBA" id="ARBA00007717"/>
    </source>
</evidence>
<evidence type="ECO:0000256" key="5">
    <source>
        <dbReference type="ARBA" id="ARBA00022729"/>
    </source>
</evidence>
<evidence type="ECO:0000256" key="8">
    <source>
        <dbReference type="ARBA" id="ARBA00023136"/>
    </source>
</evidence>
<dbReference type="Gene3D" id="3.40.630.10">
    <property type="entry name" value="Zn peptidases"/>
    <property type="match status" value="1"/>
</dbReference>
<dbReference type="InterPro" id="IPR041084">
    <property type="entry name" value="Ncstrn_small"/>
</dbReference>
<evidence type="ECO:0000256" key="10">
    <source>
        <dbReference type="SAM" id="Phobius"/>
    </source>
</evidence>
<keyword evidence="6" id="KW-0914">Notch signaling pathway</keyword>
<keyword evidence="7 10" id="KW-1133">Transmembrane helix</keyword>
<evidence type="ECO:0000256" key="1">
    <source>
        <dbReference type="ARBA" id="ARBA00004479"/>
    </source>
</evidence>
<dbReference type="OrthoDB" id="755951at2759"/>